<keyword evidence="1" id="KW-0812">Transmembrane</keyword>
<proteinExistence type="predicted"/>
<gene>
    <name evidence="2" type="ORF">DFJ75_3491</name>
</gene>
<organism evidence="2 3">
    <name type="scientific">Williamsia marianensis</name>
    <dbReference type="NCBI Taxonomy" id="85044"/>
    <lineage>
        <taxon>Bacteria</taxon>
        <taxon>Bacillati</taxon>
        <taxon>Actinomycetota</taxon>
        <taxon>Actinomycetes</taxon>
        <taxon>Mycobacteriales</taxon>
        <taxon>Nocardiaceae</taxon>
        <taxon>Williamsia</taxon>
    </lineage>
</organism>
<dbReference type="Proteomes" id="UP000274762">
    <property type="component" value="Unassembled WGS sequence"/>
</dbReference>
<evidence type="ECO:0000256" key="1">
    <source>
        <dbReference type="SAM" id="Phobius"/>
    </source>
</evidence>
<dbReference type="RefSeq" id="WP_062795528.1">
    <property type="nucleotide sequence ID" value="NZ_CBCRXS010000003.1"/>
</dbReference>
<protein>
    <submittedName>
        <fullName evidence="2">Uncharacterized protein</fullName>
    </submittedName>
</protein>
<sequence>MISQTDFDHIAPWNDFAAWVFLIAAVHFLLTGLAKATAESSGDFTKRFGKTLEPVSLIVTGLTGLFFFHAWVVQYQNGVHYFLKVALVGLLAIAIGLVATAIQFFSSEIRGERQTEAITEQQPPNPIALYCTWIEVPKAGTPTHPRSRIPGHGEMVQRS</sequence>
<keyword evidence="1" id="KW-0472">Membrane</keyword>
<accession>A0A495K7N8</accession>
<feature type="transmembrane region" description="Helical" evidence="1">
    <location>
        <begin position="16"/>
        <end position="34"/>
    </location>
</feature>
<evidence type="ECO:0000313" key="3">
    <source>
        <dbReference type="Proteomes" id="UP000274762"/>
    </source>
</evidence>
<dbReference type="EMBL" id="RBKV01000001">
    <property type="protein sequence ID" value="RKR96638.1"/>
    <property type="molecule type" value="Genomic_DNA"/>
</dbReference>
<dbReference type="AlphaFoldDB" id="A0A495K7N8"/>
<evidence type="ECO:0000313" key="2">
    <source>
        <dbReference type="EMBL" id="RKR96638.1"/>
    </source>
</evidence>
<comment type="caution">
    <text evidence="2">The sequence shown here is derived from an EMBL/GenBank/DDBJ whole genome shotgun (WGS) entry which is preliminary data.</text>
</comment>
<name>A0A495K7N8_WILMA</name>
<reference evidence="2 3" key="1">
    <citation type="submission" date="2018-10" db="EMBL/GenBank/DDBJ databases">
        <title>Sequencing the genomes of 1000 actinobacteria strains.</title>
        <authorList>
            <person name="Klenk H.-P."/>
        </authorList>
    </citation>
    <scope>NUCLEOTIDE SEQUENCE [LARGE SCALE GENOMIC DNA]</scope>
    <source>
        <strain evidence="2 3">DSM 44343</strain>
    </source>
</reference>
<keyword evidence="1" id="KW-1133">Transmembrane helix</keyword>
<feature type="transmembrane region" description="Helical" evidence="1">
    <location>
        <begin position="55"/>
        <end position="75"/>
    </location>
</feature>
<feature type="transmembrane region" description="Helical" evidence="1">
    <location>
        <begin position="81"/>
        <end position="105"/>
    </location>
</feature>